<evidence type="ECO:0000313" key="2">
    <source>
        <dbReference type="EMBL" id="OJT09396.1"/>
    </source>
</evidence>
<evidence type="ECO:0000313" key="3">
    <source>
        <dbReference type="Proteomes" id="UP000184267"/>
    </source>
</evidence>
<dbReference type="STRING" id="154538.A0A1M2VPB0"/>
<feature type="region of interest" description="Disordered" evidence="1">
    <location>
        <begin position="205"/>
        <end position="227"/>
    </location>
</feature>
<evidence type="ECO:0000256" key="1">
    <source>
        <dbReference type="SAM" id="MobiDB-lite"/>
    </source>
</evidence>
<comment type="caution">
    <text evidence="2">The sequence shown here is derived from an EMBL/GenBank/DDBJ whole genome shotgun (WGS) entry which is preliminary data.</text>
</comment>
<proteinExistence type="predicted"/>
<dbReference type="EMBL" id="MNAD01000921">
    <property type="protein sequence ID" value="OJT09396.1"/>
    <property type="molecule type" value="Genomic_DNA"/>
</dbReference>
<reference evidence="2 3" key="1">
    <citation type="submission" date="2016-10" db="EMBL/GenBank/DDBJ databases">
        <title>Genome sequence of the basidiomycete white-rot fungus Trametes pubescens.</title>
        <authorList>
            <person name="Makela M.R."/>
            <person name="Granchi Z."/>
            <person name="Peng M."/>
            <person name="De Vries R.P."/>
            <person name="Grigoriev I."/>
            <person name="Riley R."/>
            <person name="Hilden K."/>
        </authorList>
    </citation>
    <scope>NUCLEOTIDE SEQUENCE [LARGE SCALE GENOMIC DNA]</scope>
    <source>
        <strain evidence="2 3">FBCC735</strain>
    </source>
</reference>
<name>A0A1M2VPB0_TRAPU</name>
<sequence length="227" mass="25998">MPAAPETMQNHEWTGRMRQKRSAIAARPRRIEIQDPEDSDVDIPEAEGFRRASSPITSSPDKAPPTGRDGMLRSQSGGGAGFDLDDEEDIELDALEGSLTKGVTILREQANNPDNRFFRRAAEEVRGTIRWVCKLDKRDMPDTETISLDDVTMFLDRARHLLQSLRENANLQAVRDAKVHMRKTQAWVNEVEYKESRYTMPKTNVREKGRHDPSITHGYEYRPRDHV</sequence>
<organism evidence="2 3">
    <name type="scientific">Trametes pubescens</name>
    <name type="common">White-rot fungus</name>
    <dbReference type="NCBI Taxonomy" id="154538"/>
    <lineage>
        <taxon>Eukaryota</taxon>
        <taxon>Fungi</taxon>
        <taxon>Dikarya</taxon>
        <taxon>Basidiomycota</taxon>
        <taxon>Agaricomycotina</taxon>
        <taxon>Agaricomycetes</taxon>
        <taxon>Polyporales</taxon>
        <taxon>Polyporaceae</taxon>
        <taxon>Trametes</taxon>
    </lineage>
</organism>
<dbReference type="OrthoDB" id="2755291at2759"/>
<gene>
    <name evidence="2" type="ORF">TRAPUB_14128</name>
</gene>
<feature type="compositionally biased region" description="Acidic residues" evidence="1">
    <location>
        <begin position="34"/>
        <end position="45"/>
    </location>
</feature>
<protein>
    <submittedName>
        <fullName evidence="2">Uncharacterized protein</fullName>
    </submittedName>
</protein>
<dbReference type="AlphaFoldDB" id="A0A1M2VPB0"/>
<dbReference type="Proteomes" id="UP000184267">
    <property type="component" value="Unassembled WGS sequence"/>
</dbReference>
<keyword evidence="3" id="KW-1185">Reference proteome</keyword>
<feature type="region of interest" description="Disordered" evidence="1">
    <location>
        <begin position="1"/>
        <end position="85"/>
    </location>
</feature>
<accession>A0A1M2VPB0</accession>